<evidence type="ECO:0000256" key="7">
    <source>
        <dbReference type="ARBA" id="ARBA00023277"/>
    </source>
</evidence>
<dbReference type="STRING" id="1314674.A0A0D7BEG9"/>
<evidence type="ECO:0000256" key="2">
    <source>
        <dbReference type="ARBA" id="ARBA00013091"/>
    </source>
</evidence>
<keyword evidence="3" id="KW-0964">Secreted</keyword>
<feature type="chain" id="PRO_5002317141" description="feruloyl esterase" evidence="10">
    <location>
        <begin position="19"/>
        <end position="315"/>
    </location>
</feature>
<keyword evidence="12" id="KW-1185">Reference proteome</keyword>
<dbReference type="Gene3D" id="3.40.50.1820">
    <property type="entry name" value="alpha/beta hydrolase"/>
    <property type="match status" value="1"/>
</dbReference>
<evidence type="ECO:0000256" key="8">
    <source>
        <dbReference type="ARBA" id="ARBA00023326"/>
    </source>
</evidence>
<name>A0A0D7BEG9_9AGAR</name>
<organism evidence="11 12">
    <name type="scientific">Cylindrobasidium torrendii FP15055 ss-10</name>
    <dbReference type="NCBI Taxonomy" id="1314674"/>
    <lineage>
        <taxon>Eukaryota</taxon>
        <taxon>Fungi</taxon>
        <taxon>Dikarya</taxon>
        <taxon>Basidiomycota</taxon>
        <taxon>Agaricomycotina</taxon>
        <taxon>Agaricomycetes</taxon>
        <taxon>Agaricomycetidae</taxon>
        <taxon>Agaricales</taxon>
        <taxon>Marasmiineae</taxon>
        <taxon>Physalacriaceae</taxon>
        <taxon>Cylindrobasidium</taxon>
    </lineage>
</organism>
<dbReference type="GO" id="GO:0045493">
    <property type="term" value="P:xylan catabolic process"/>
    <property type="evidence" value="ECO:0007669"/>
    <property type="project" value="UniProtKB-KW"/>
</dbReference>
<comment type="catalytic activity">
    <reaction evidence="9">
        <text>feruloyl-polysaccharide + H2O = ferulate + polysaccharide.</text>
        <dbReference type="EC" id="3.1.1.73"/>
    </reaction>
</comment>
<evidence type="ECO:0000256" key="1">
    <source>
        <dbReference type="ARBA" id="ARBA00004613"/>
    </source>
</evidence>
<dbReference type="SUPFAM" id="SSF53474">
    <property type="entry name" value="alpha/beta-Hydrolases"/>
    <property type="match status" value="1"/>
</dbReference>
<reference evidence="11 12" key="1">
    <citation type="journal article" date="2015" name="Fungal Genet. Biol.">
        <title>Evolution of novel wood decay mechanisms in Agaricales revealed by the genome sequences of Fistulina hepatica and Cylindrobasidium torrendii.</title>
        <authorList>
            <person name="Floudas D."/>
            <person name="Held B.W."/>
            <person name="Riley R."/>
            <person name="Nagy L.G."/>
            <person name="Koehler G."/>
            <person name="Ransdell A.S."/>
            <person name="Younus H."/>
            <person name="Chow J."/>
            <person name="Chiniquy J."/>
            <person name="Lipzen A."/>
            <person name="Tritt A."/>
            <person name="Sun H."/>
            <person name="Haridas S."/>
            <person name="LaButti K."/>
            <person name="Ohm R.A."/>
            <person name="Kues U."/>
            <person name="Blanchette R.A."/>
            <person name="Grigoriev I.V."/>
            <person name="Minto R.E."/>
            <person name="Hibbett D.S."/>
        </authorList>
    </citation>
    <scope>NUCLEOTIDE SEQUENCE [LARGE SCALE GENOMIC DNA]</scope>
    <source>
        <strain evidence="11 12">FP15055 ss-10</strain>
    </source>
</reference>
<proteinExistence type="predicted"/>
<sequence>MNLRAFLPALSLSLAVFAVEPYQGGDTSGCGKIHPFNGLTHYHTLESLGEERTYSIHLPYNYDAKAQYPLVLGFHGSSSVGLFFEVDTLLSMPAFSADKILLYPDGINGSWAGPSYAVSTIEQDLQWIHDILEHARSEYCIDSARVYATGMSNGGGFLDSLACNATVGGEFAAFAPAAGSYYTEPDEACQPARKPMPILEFHGGSDKSVHYEGGQGEGGIEPSISDWLGLWAKRNECDGDPKQEDSEGGKVHHLTFSCFGDQGEAALQHWKVDDMGHVWPSTELNFSQIAAGEGPTYISASKLAMEFFDRFVRPA</sequence>
<dbReference type="GO" id="GO:0030600">
    <property type="term" value="F:feruloyl esterase activity"/>
    <property type="evidence" value="ECO:0007669"/>
    <property type="project" value="UniProtKB-EC"/>
</dbReference>
<evidence type="ECO:0000256" key="6">
    <source>
        <dbReference type="ARBA" id="ARBA00022801"/>
    </source>
</evidence>
<dbReference type="InterPro" id="IPR043595">
    <property type="entry name" value="FaeB/C/D"/>
</dbReference>
<evidence type="ECO:0000256" key="4">
    <source>
        <dbReference type="ARBA" id="ARBA00022651"/>
    </source>
</evidence>
<keyword evidence="5 10" id="KW-0732">Signal</keyword>
<keyword evidence="6" id="KW-0378">Hydrolase</keyword>
<dbReference type="AlphaFoldDB" id="A0A0D7BEG9"/>
<gene>
    <name evidence="11" type="ORF">CYLTODRAFT_489403</name>
</gene>
<dbReference type="InterPro" id="IPR029058">
    <property type="entry name" value="AB_hydrolase_fold"/>
</dbReference>
<evidence type="ECO:0000256" key="5">
    <source>
        <dbReference type="ARBA" id="ARBA00022729"/>
    </source>
</evidence>
<dbReference type="PANTHER" id="PTHR38050:SF2">
    <property type="entry name" value="FERULOYL ESTERASE C-RELATED"/>
    <property type="match status" value="1"/>
</dbReference>
<accession>A0A0D7BEG9</accession>
<keyword evidence="4" id="KW-0858">Xylan degradation</keyword>
<evidence type="ECO:0000256" key="10">
    <source>
        <dbReference type="SAM" id="SignalP"/>
    </source>
</evidence>
<evidence type="ECO:0000256" key="9">
    <source>
        <dbReference type="ARBA" id="ARBA00034075"/>
    </source>
</evidence>
<evidence type="ECO:0000256" key="3">
    <source>
        <dbReference type="ARBA" id="ARBA00022525"/>
    </source>
</evidence>
<evidence type="ECO:0000313" key="11">
    <source>
        <dbReference type="EMBL" id="KIY68888.1"/>
    </source>
</evidence>
<feature type="signal peptide" evidence="10">
    <location>
        <begin position="1"/>
        <end position="18"/>
    </location>
</feature>
<evidence type="ECO:0000313" key="12">
    <source>
        <dbReference type="Proteomes" id="UP000054007"/>
    </source>
</evidence>
<dbReference type="EMBL" id="KN880494">
    <property type="protein sequence ID" value="KIY68888.1"/>
    <property type="molecule type" value="Genomic_DNA"/>
</dbReference>
<comment type="subcellular location">
    <subcellularLocation>
        <location evidence="1">Secreted</location>
    </subcellularLocation>
</comment>
<dbReference type="OrthoDB" id="424610at2759"/>
<keyword evidence="8" id="KW-0624">Polysaccharide degradation</keyword>
<dbReference type="GO" id="GO:0005576">
    <property type="term" value="C:extracellular region"/>
    <property type="evidence" value="ECO:0007669"/>
    <property type="project" value="UniProtKB-SubCell"/>
</dbReference>
<protein>
    <recommendedName>
        <fullName evidence="2">feruloyl esterase</fullName>
        <ecNumber evidence="2">3.1.1.73</ecNumber>
    </recommendedName>
</protein>
<dbReference type="PANTHER" id="PTHR38050">
    <property type="match status" value="1"/>
</dbReference>
<dbReference type="Proteomes" id="UP000054007">
    <property type="component" value="Unassembled WGS sequence"/>
</dbReference>
<dbReference type="EC" id="3.1.1.73" evidence="2"/>
<keyword evidence="7" id="KW-0119">Carbohydrate metabolism</keyword>